<dbReference type="Proteomes" id="UP000240357">
    <property type="component" value="Unassembled WGS sequence"/>
</dbReference>
<organism evidence="1 2">
    <name type="scientific">Adhaeribacter arboris</name>
    <dbReference type="NCBI Taxonomy" id="2072846"/>
    <lineage>
        <taxon>Bacteria</taxon>
        <taxon>Pseudomonadati</taxon>
        <taxon>Bacteroidota</taxon>
        <taxon>Cytophagia</taxon>
        <taxon>Cytophagales</taxon>
        <taxon>Hymenobacteraceae</taxon>
        <taxon>Adhaeribacter</taxon>
    </lineage>
</organism>
<accession>A0A2T2YI85</accession>
<dbReference type="AlphaFoldDB" id="A0A2T2YI85"/>
<sequence>MKPTKPLLFSSGWKKWITLNILVAAILLPVFTSMAQNTTMRATNYPNAPVKQNSFKGIILVADNMTNWLHKASANPVAFKRANVGASVQPVQNPYIMLCKAKAQPLAKVIKRS</sequence>
<protein>
    <submittedName>
        <fullName evidence="1">Uncharacterized protein</fullName>
    </submittedName>
</protein>
<evidence type="ECO:0000313" key="2">
    <source>
        <dbReference type="Proteomes" id="UP000240357"/>
    </source>
</evidence>
<comment type="caution">
    <text evidence="1">The sequence shown here is derived from an EMBL/GenBank/DDBJ whole genome shotgun (WGS) entry which is preliminary data.</text>
</comment>
<reference evidence="1 2" key="1">
    <citation type="submission" date="2018-03" db="EMBL/GenBank/DDBJ databases">
        <title>Adhaeribacter sp. HMF7605 Genome sequencing and assembly.</title>
        <authorList>
            <person name="Kang H."/>
            <person name="Kang J."/>
            <person name="Cha I."/>
            <person name="Kim H."/>
            <person name="Joh K."/>
        </authorList>
    </citation>
    <scope>NUCLEOTIDE SEQUENCE [LARGE SCALE GENOMIC DNA]</scope>
    <source>
        <strain evidence="1 2">HMF7605</strain>
    </source>
</reference>
<gene>
    <name evidence="1" type="ORF">AHMF7605_17650</name>
</gene>
<dbReference type="EMBL" id="PYFT01000001">
    <property type="protein sequence ID" value="PSR55200.1"/>
    <property type="molecule type" value="Genomic_DNA"/>
</dbReference>
<proteinExistence type="predicted"/>
<evidence type="ECO:0000313" key="1">
    <source>
        <dbReference type="EMBL" id="PSR55200.1"/>
    </source>
</evidence>
<keyword evidence="2" id="KW-1185">Reference proteome</keyword>
<name>A0A2T2YI85_9BACT</name>